<dbReference type="Pfam" id="PF03928">
    <property type="entry name" value="HbpS-like"/>
    <property type="match status" value="1"/>
</dbReference>
<dbReference type="Proteomes" id="UP001334248">
    <property type="component" value="Unassembled WGS sequence"/>
</dbReference>
<dbReference type="InterPro" id="IPR010371">
    <property type="entry name" value="YBR137W-like"/>
</dbReference>
<protein>
    <recommendedName>
        <fullName evidence="3">DUF967 domain protein</fullName>
    </recommendedName>
</protein>
<dbReference type="InterPro" id="IPR038084">
    <property type="entry name" value="PduO/GlcC-like_sf"/>
</dbReference>
<dbReference type="PANTHER" id="PTHR28255:SF1">
    <property type="entry name" value="UPF0303 PROTEIN YBR137W"/>
    <property type="match status" value="1"/>
</dbReference>
<dbReference type="PANTHER" id="PTHR28255">
    <property type="match status" value="1"/>
</dbReference>
<sequence>MSSSSPSTKPLREAPTDLAAITAQLTTITLPHFTSDDAWTIGTSLRARIRTLFPGSATVINITAANSDTLLFHCTTSPGVNLDNDTWVSRKRATVKRWGVSSWYMHHKMGGREDEFQRKYMLGDRAGQYAIHGGGVPVRVEGVEGVVGVIVVSGLKQHEDHQVVIEALEEFIEGHRGS</sequence>
<gene>
    <name evidence="1" type="ORF">PMZ80_005386</name>
</gene>
<proteinExistence type="predicted"/>
<organism evidence="1 2">
    <name type="scientific">Knufia obscura</name>
    <dbReference type="NCBI Taxonomy" id="1635080"/>
    <lineage>
        <taxon>Eukaryota</taxon>
        <taxon>Fungi</taxon>
        <taxon>Dikarya</taxon>
        <taxon>Ascomycota</taxon>
        <taxon>Pezizomycotina</taxon>
        <taxon>Eurotiomycetes</taxon>
        <taxon>Chaetothyriomycetidae</taxon>
        <taxon>Chaetothyriales</taxon>
        <taxon>Trichomeriaceae</taxon>
        <taxon>Knufia</taxon>
    </lineage>
</organism>
<comment type="caution">
    <text evidence="1">The sequence shown here is derived from an EMBL/GenBank/DDBJ whole genome shotgun (WGS) entry which is preliminary data.</text>
</comment>
<reference evidence="1 2" key="1">
    <citation type="journal article" date="2023" name="Res Sq">
        <title>Genomic and morphological characterization of Knufia obscura isolated from the Mars 2020 spacecraft assembly facility.</title>
        <authorList>
            <person name="Chander A.M."/>
            <person name="Teixeira M.M."/>
            <person name="Singh N.K."/>
            <person name="Williams M.P."/>
            <person name="Parker C.W."/>
            <person name="Leo P."/>
            <person name="Stajich J.E."/>
            <person name="Torok T."/>
            <person name="Tighe S."/>
            <person name="Mason C.E."/>
            <person name="Venkateswaran K."/>
        </authorList>
    </citation>
    <scope>NUCLEOTIDE SEQUENCE [LARGE SCALE GENOMIC DNA]</scope>
    <source>
        <strain evidence="1 2">CCFEE 5817</strain>
    </source>
</reference>
<dbReference type="SUPFAM" id="SSF143744">
    <property type="entry name" value="GlcG-like"/>
    <property type="match status" value="1"/>
</dbReference>
<accession>A0ABR0RQC8</accession>
<evidence type="ECO:0000313" key="1">
    <source>
        <dbReference type="EMBL" id="KAK5942820.1"/>
    </source>
</evidence>
<dbReference type="EMBL" id="JAVHJV010000005">
    <property type="protein sequence ID" value="KAK5942820.1"/>
    <property type="molecule type" value="Genomic_DNA"/>
</dbReference>
<keyword evidence="2" id="KW-1185">Reference proteome</keyword>
<dbReference type="PIRSF" id="PIRSF008757">
    <property type="entry name" value="UCP008757"/>
    <property type="match status" value="1"/>
</dbReference>
<evidence type="ECO:0000313" key="2">
    <source>
        <dbReference type="Proteomes" id="UP001334248"/>
    </source>
</evidence>
<dbReference type="InterPro" id="IPR005624">
    <property type="entry name" value="PduO/GlcC-like"/>
</dbReference>
<dbReference type="RefSeq" id="XP_064730910.1">
    <property type="nucleotide sequence ID" value="XM_064873806.1"/>
</dbReference>
<dbReference type="Gene3D" id="3.30.450.150">
    <property type="entry name" value="Haem-degrading domain"/>
    <property type="match status" value="1"/>
</dbReference>
<name>A0ABR0RQC8_9EURO</name>
<dbReference type="GeneID" id="89998835"/>
<evidence type="ECO:0008006" key="3">
    <source>
        <dbReference type="Google" id="ProtNLM"/>
    </source>
</evidence>